<reference evidence="7 8" key="1">
    <citation type="journal article" date="2016" name="Sci. Rep.">
        <title>The genome sequence of the outbreeding globe artichoke constructed de novo incorporating a phase-aware low-pass sequencing strategy of F1 progeny.</title>
        <authorList>
            <person name="Scaglione D."/>
            <person name="Reyes-Chin-Wo S."/>
            <person name="Acquadro A."/>
            <person name="Froenicke L."/>
            <person name="Portis E."/>
            <person name="Beitel C."/>
            <person name="Tirone M."/>
            <person name="Mauro R."/>
            <person name="Lo Monaco A."/>
            <person name="Mauromicale G."/>
            <person name="Faccioli P."/>
            <person name="Cattivelli L."/>
            <person name="Rieseberg L."/>
            <person name="Michelmore R."/>
            <person name="Lanteri S."/>
        </authorList>
    </citation>
    <scope>NUCLEOTIDE SEQUENCE [LARGE SCALE GENOMIC DNA]</scope>
    <source>
        <strain evidence="7">2C</strain>
    </source>
</reference>
<dbReference type="Gene3D" id="3.30.70.2890">
    <property type="entry name" value="XS domain"/>
    <property type="match status" value="1"/>
</dbReference>
<feature type="domain" description="Zinc finger-XS" evidence="6">
    <location>
        <begin position="70"/>
        <end position="109"/>
    </location>
</feature>
<dbReference type="GO" id="GO:0080188">
    <property type="term" value="P:gene silencing by siRNA-directed DNA methylation"/>
    <property type="evidence" value="ECO:0007669"/>
    <property type="project" value="InterPro"/>
</dbReference>
<dbReference type="InterPro" id="IPR038588">
    <property type="entry name" value="XS_domain_sf"/>
</dbReference>
<dbReference type="PANTHER" id="PTHR21596:SF23">
    <property type="entry name" value="FACTOR OF DNA METHYLATION 4"/>
    <property type="match status" value="1"/>
</dbReference>
<evidence type="ECO:0000259" key="6">
    <source>
        <dbReference type="Pfam" id="PF03470"/>
    </source>
</evidence>
<keyword evidence="1 3" id="KW-0175">Coiled coil</keyword>
<sequence length="654" mass="75969">MGNGLWEPGRTQREIAPGAILQASGNSQMNHRRGDTSSSRFEFERYKSKSYKELRNGVVNIRCSDNIIRCPYCRGSRDYTYRDLLRHASRIARESRSAGLEEKARHMGLEEYLERDLRAKTKYSEPPSENTVSWHKTSDELIVWPWMAVVANIPVECKDGKYSGESGKKLKDEWMKQGYNPIKVHPLWSWQGHSGQAVVDFGKEWDGFNHALKFVNAFEIDKHGRKDWYNRTRQKDDKLYAWIAGEEDYNANGLVGEHLRKNGDLKTVSAIEKEESIKNSKLLSGLRTLIEEKSKESEEIKIQISRTDSHMANVMELREVMIEKFNTDVKMMQMKANEQLTKITIEHEQSKLQLEDRERKLRAREAKNESEKMKLDNEKKMNELAILEQKKAGKRVLKLAEDQKREKEKLHHRIIELQKNLDDKQRLELEINQMKGAIEVRKHMTDEDVDAKKKLESLKEDLKDKEEELESLEDLNQALIIKERLSNDELQEARKELISVSLFSSGHFYGLKDNTARAHIGVKRMGELDVKPFLIAAKKNRSVKGGADNAIKLASLWEERLRDPSWHPFKITTTNGNSKEILNEEDEHVASLKEECDEDVCNAVVTALKELNEYNPSGRYPLAELWNNKEKRKATLKEGVEYILKQWKTRKGKH</sequence>
<evidence type="ECO:0000256" key="2">
    <source>
        <dbReference type="ARBA" id="ARBA00023158"/>
    </source>
</evidence>
<dbReference type="OMA" id="NDEMEMM"/>
<proteinExistence type="predicted"/>
<dbReference type="Proteomes" id="UP000243975">
    <property type="component" value="Unassembled WGS sequence"/>
</dbReference>
<comment type="caution">
    <text evidence="7">The sequence shown here is derived from an EMBL/GenBank/DDBJ whole genome shotgun (WGS) entry which is preliminary data.</text>
</comment>
<evidence type="ECO:0000313" key="8">
    <source>
        <dbReference type="Proteomes" id="UP000243975"/>
    </source>
</evidence>
<evidence type="ECO:0000259" key="5">
    <source>
        <dbReference type="Pfam" id="PF03469"/>
    </source>
</evidence>
<dbReference type="InterPro" id="IPR005380">
    <property type="entry name" value="XS_domain"/>
</dbReference>
<accession>A0A103YMT1</accession>
<feature type="domain" description="Factor of DNA methylation 1-5/IDN2" evidence="5">
    <location>
        <begin position="523"/>
        <end position="653"/>
    </location>
</feature>
<dbReference type="Gramene" id="KVI11937">
    <property type="protein sequence ID" value="KVI11937"/>
    <property type="gene ID" value="Ccrd_009629"/>
</dbReference>
<dbReference type="PANTHER" id="PTHR21596">
    <property type="entry name" value="RIBONUCLEASE P SUBUNIT P38"/>
    <property type="match status" value="1"/>
</dbReference>
<evidence type="ECO:0008006" key="9">
    <source>
        <dbReference type="Google" id="ProtNLM"/>
    </source>
</evidence>
<dbReference type="EMBL" id="LEKV01000024">
    <property type="protein sequence ID" value="KVI11937.1"/>
    <property type="molecule type" value="Genomic_DNA"/>
</dbReference>
<evidence type="ECO:0000259" key="4">
    <source>
        <dbReference type="Pfam" id="PF03468"/>
    </source>
</evidence>
<evidence type="ECO:0000256" key="3">
    <source>
        <dbReference type="SAM" id="Coils"/>
    </source>
</evidence>
<gene>
    <name evidence="7" type="ORF">Ccrd_009629</name>
</gene>
<keyword evidence="8" id="KW-1185">Reference proteome</keyword>
<dbReference type="InterPro" id="IPR005381">
    <property type="entry name" value="Znf-XS_domain"/>
</dbReference>
<evidence type="ECO:0000256" key="1">
    <source>
        <dbReference type="ARBA" id="ARBA00023054"/>
    </source>
</evidence>
<organism evidence="7 8">
    <name type="scientific">Cynara cardunculus var. scolymus</name>
    <name type="common">Globe artichoke</name>
    <name type="synonym">Cynara scolymus</name>
    <dbReference type="NCBI Taxonomy" id="59895"/>
    <lineage>
        <taxon>Eukaryota</taxon>
        <taxon>Viridiplantae</taxon>
        <taxon>Streptophyta</taxon>
        <taxon>Embryophyta</taxon>
        <taxon>Tracheophyta</taxon>
        <taxon>Spermatophyta</taxon>
        <taxon>Magnoliopsida</taxon>
        <taxon>eudicotyledons</taxon>
        <taxon>Gunneridae</taxon>
        <taxon>Pentapetalae</taxon>
        <taxon>asterids</taxon>
        <taxon>campanulids</taxon>
        <taxon>Asterales</taxon>
        <taxon>Asteraceae</taxon>
        <taxon>Carduoideae</taxon>
        <taxon>Cardueae</taxon>
        <taxon>Carduinae</taxon>
        <taxon>Cynara</taxon>
    </lineage>
</organism>
<dbReference type="Pfam" id="PF03468">
    <property type="entry name" value="XS"/>
    <property type="match status" value="1"/>
</dbReference>
<protein>
    <recommendedName>
        <fullName evidence="9">Domain XH</fullName>
    </recommendedName>
</protein>
<feature type="domain" description="XS" evidence="4">
    <location>
        <begin position="139"/>
        <end position="250"/>
    </location>
</feature>
<name>A0A103YMT1_CYNCS</name>
<dbReference type="AlphaFoldDB" id="A0A103YMT1"/>
<dbReference type="Pfam" id="PF03470">
    <property type="entry name" value="zf-XS"/>
    <property type="match status" value="1"/>
</dbReference>
<dbReference type="STRING" id="59895.A0A103YMT1"/>
<evidence type="ECO:0000313" key="7">
    <source>
        <dbReference type="EMBL" id="KVI11937.1"/>
    </source>
</evidence>
<keyword evidence="2" id="KW-0943">RNA-mediated gene silencing</keyword>
<dbReference type="Pfam" id="PF03469">
    <property type="entry name" value="XH"/>
    <property type="match status" value="1"/>
</dbReference>
<dbReference type="InterPro" id="IPR045177">
    <property type="entry name" value="FDM1-5/IDN2"/>
</dbReference>
<feature type="coiled-coil region" evidence="3">
    <location>
        <begin position="363"/>
        <end position="482"/>
    </location>
</feature>
<dbReference type="InterPro" id="IPR005379">
    <property type="entry name" value="FDM1-5/IDN2_XH"/>
</dbReference>